<dbReference type="InterPro" id="IPR029063">
    <property type="entry name" value="SAM-dependent_MTases_sf"/>
</dbReference>
<dbReference type="HOGENOM" id="CLU_400988_0_0_11"/>
<name>D2BFS5_STRRD</name>
<gene>
    <name evidence="1" type="ordered locus">Sros_7557</name>
</gene>
<dbReference type="OrthoDB" id="9784823at2"/>
<dbReference type="EMBL" id="CP001814">
    <property type="protein sequence ID" value="ACZ90236.1"/>
    <property type="molecule type" value="Genomic_DNA"/>
</dbReference>
<evidence type="ECO:0008006" key="3">
    <source>
        <dbReference type="Google" id="ProtNLM"/>
    </source>
</evidence>
<dbReference type="eggNOG" id="COG0286">
    <property type="taxonomic scope" value="Bacteria"/>
</dbReference>
<evidence type="ECO:0000313" key="2">
    <source>
        <dbReference type="Proteomes" id="UP000002029"/>
    </source>
</evidence>
<dbReference type="STRING" id="479432.Sros_7557"/>
<dbReference type="Gene3D" id="3.40.50.150">
    <property type="entry name" value="Vaccinia Virus protein VP39"/>
    <property type="match status" value="1"/>
</dbReference>
<evidence type="ECO:0000313" key="1">
    <source>
        <dbReference type="EMBL" id="ACZ90236.1"/>
    </source>
</evidence>
<accession>D2BFS5</accession>
<keyword evidence="2" id="KW-1185">Reference proteome</keyword>
<sequence length="709" mass="77363">MAHTPSTLPETSDIGLVSMSEIAVMAQVQRSVVSTWRRRYADFPSAVSASAGRPWFHGREVVEWLLATGLGKADPAQLRAELSLYVITAHADRFGSRNLIEIVGSLLCLRHLAEKPLISDKTVNAHINAHDEWGTLWRRAERMDPEDEFVLRELRAADDSAAALAHLAEDLVEAAYTNEGAYEWLLELRARLGLTELAAEALTLDLRQLLVQLADPRSTVERRGKITVADPHAQAGDLLAAIVRAVDDPTTVCALAAEPDGWLARLIRRRLLLSGVEELDLDVQAGSDLEERLADPDLIVTQLPYQAGEKRSKIAALEGVERISDLLGPGCTALVLGPADALVDALPGTEEAQLRSGLLRSGVVEAVVNLPGGVTPYRPGYRCALWVLTRDPVDAARGYVLLADISDESLSEQVRTRLAEDVLLWRAEGHRREDGHDPRYGRIVSVKRLDEDFGGPLTPPGPPISQVLARTVDERPALIAEAEGRLARAAEHARGHAEEHDRPRVNVVRRTGTVPMPATVGALIAEWRVVKVKGHRIEPGHVVPGGHHDVLGPEEICGAAPVGARRIDRAVLATYRYAAFTEPGDIVYTVAPRLGLMVDHGGFSIVEFPARILRIIPDAERPFTPRVLAALLGAAKHTGRSPGAVRPARRIEDFAVPDLDPMDVERFDAFLADIDRRRELLRAQDDALVEIHRLTVAGFADGTLTIDDS</sequence>
<dbReference type="SUPFAM" id="SSF53335">
    <property type="entry name" value="S-adenosyl-L-methionine-dependent methyltransferases"/>
    <property type="match status" value="1"/>
</dbReference>
<dbReference type="AlphaFoldDB" id="D2BFS5"/>
<dbReference type="KEGG" id="sro:Sros_7557"/>
<reference evidence="1 2" key="1">
    <citation type="journal article" date="2010" name="Stand. Genomic Sci.">
        <title>Complete genome sequence of Streptosporangium roseum type strain (NI 9100).</title>
        <authorList>
            <person name="Nolan M."/>
            <person name="Sikorski J."/>
            <person name="Jando M."/>
            <person name="Lucas S."/>
            <person name="Lapidus A."/>
            <person name="Glavina Del Rio T."/>
            <person name="Chen F."/>
            <person name="Tice H."/>
            <person name="Pitluck S."/>
            <person name="Cheng J.F."/>
            <person name="Chertkov O."/>
            <person name="Sims D."/>
            <person name="Meincke L."/>
            <person name="Brettin T."/>
            <person name="Han C."/>
            <person name="Detter J.C."/>
            <person name="Bruce D."/>
            <person name="Goodwin L."/>
            <person name="Land M."/>
            <person name="Hauser L."/>
            <person name="Chang Y.J."/>
            <person name="Jeffries C.D."/>
            <person name="Ivanova N."/>
            <person name="Mavromatis K."/>
            <person name="Mikhailova N."/>
            <person name="Chen A."/>
            <person name="Palaniappan K."/>
            <person name="Chain P."/>
            <person name="Rohde M."/>
            <person name="Goker M."/>
            <person name="Bristow J."/>
            <person name="Eisen J.A."/>
            <person name="Markowitz V."/>
            <person name="Hugenholtz P."/>
            <person name="Kyrpides N.C."/>
            <person name="Klenk H.P."/>
        </authorList>
    </citation>
    <scope>NUCLEOTIDE SEQUENCE [LARGE SCALE GENOMIC DNA]</scope>
    <source>
        <strain evidence="2">ATCC 12428 / DSM 43021 / JCM 3005 / NI 9100</strain>
    </source>
</reference>
<proteinExistence type="predicted"/>
<protein>
    <recommendedName>
        <fullName evidence="3">DNA methylase adenine-specific domain-containing protein</fullName>
    </recommendedName>
</protein>
<organism evidence="1 2">
    <name type="scientific">Streptosporangium roseum (strain ATCC 12428 / DSM 43021 / JCM 3005 / KCTC 9067 / NCIMB 10171 / NRRL 2505 / NI 9100)</name>
    <dbReference type="NCBI Taxonomy" id="479432"/>
    <lineage>
        <taxon>Bacteria</taxon>
        <taxon>Bacillati</taxon>
        <taxon>Actinomycetota</taxon>
        <taxon>Actinomycetes</taxon>
        <taxon>Streptosporangiales</taxon>
        <taxon>Streptosporangiaceae</taxon>
        <taxon>Streptosporangium</taxon>
    </lineage>
</organism>
<dbReference type="Proteomes" id="UP000002029">
    <property type="component" value="Chromosome"/>
</dbReference>